<proteinExistence type="predicted"/>
<sequence>MAAPPPEAKNALPPTILSILQQFASQDILTSGGLHPFASSPEDTVSTLRRLVDATNQAALSLNAHLSLPLNNPKLLSLYRQQASIAFSVQQSEQNVRHVVNSLRKRVGIMFGEDIPLERSLLVEWFLKRLLEWGTSVGMETFNDPEQNGRTSVVLGGKVLVVDIDFAIDRTDPTKPTIDVATLKTAYAIPNSTAESSSGNSVSLDGFLAHAIRAFLGEVQKEDAQRDSVEAARIGNLLSDHLSYLMKLDHLALSEGDGGLRWFSFIDKMSLEVEKFASREAAAIQRSERGAATAPLDVFLLRGHALPLPYLTSPSISFLTYISPLAYLKLLRTSRPTAPPPSHLPALDVPFPHLRAALTTHPRPSGATVATLVLSPNPPPAYHADSMSMPALDARTATTLVEDADRLEVVFPAAREVPGQQQFSWVLDFTGGGKYPGVVVSQARMREIELVVNPFSGMDQMGDVPMMAFGTGSWVDLLFNSQVPISPERYTSVYTSPTSVHPPLQLRLSTPDEPGFVLETIPVRTLKEVWNILEIVREQCWLNEILTSCQWVPEGLGVNPARVPYASENTTVTDDDLQAVLKGSVKPRSIPVNVHIPTPVPPFADADVDMDTFSLGRGHARITMTAPERPPISGLVEIGVTFDPIKERGVAVDITGAVGVDLNTEVLEEACRRGGLLGLPGRVWRKAHEN</sequence>
<dbReference type="EMBL" id="AYKW01000014">
    <property type="protein sequence ID" value="PIL30569.1"/>
    <property type="molecule type" value="Genomic_DNA"/>
</dbReference>
<evidence type="ECO:0000313" key="2">
    <source>
        <dbReference type="Proteomes" id="UP000230002"/>
    </source>
</evidence>
<organism evidence="1 2">
    <name type="scientific">Ganoderma sinense ZZ0214-1</name>
    <dbReference type="NCBI Taxonomy" id="1077348"/>
    <lineage>
        <taxon>Eukaryota</taxon>
        <taxon>Fungi</taxon>
        <taxon>Dikarya</taxon>
        <taxon>Basidiomycota</taxon>
        <taxon>Agaricomycotina</taxon>
        <taxon>Agaricomycetes</taxon>
        <taxon>Polyporales</taxon>
        <taxon>Polyporaceae</taxon>
        <taxon>Ganoderma</taxon>
    </lineage>
</organism>
<dbReference type="AlphaFoldDB" id="A0A2G8S9X4"/>
<gene>
    <name evidence="1" type="ORF">GSI_07269</name>
</gene>
<reference evidence="1 2" key="1">
    <citation type="journal article" date="2015" name="Sci. Rep.">
        <title>Chromosome-level genome map provides insights into diverse defense mechanisms in the medicinal fungus Ganoderma sinense.</title>
        <authorList>
            <person name="Zhu Y."/>
            <person name="Xu J."/>
            <person name="Sun C."/>
            <person name="Zhou S."/>
            <person name="Xu H."/>
            <person name="Nelson D.R."/>
            <person name="Qian J."/>
            <person name="Song J."/>
            <person name="Luo H."/>
            <person name="Xiang L."/>
            <person name="Li Y."/>
            <person name="Xu Z."/>
            <person name="Ji A."/>
            <person name="Wang L."/>
            <person name="Lu S."/>
            <person name="Hayward A."/>
            <person name="Sun W."/>
            <person name="Li X."/>
            <person name="Schwartz D.C."/>
            <person name="Wang Y."/>
            <person name="Chen S."/>
        </authorList>
    </citation>
    <scope>NUCLEOTIDE SEQUENCE [LARGE SCALE GENOMIC DNA]</scope>
    <source>
        <strain evidence="1 2">ZZ0214-1</strain>
    </source>
</reference>
<comment type="caution">
    <text evidence="1">The sequence shown here is derived from an EMBL/GenBank/DDBJ whole genome shotgun (WGS) entry which is preliminary data.</text>
</comment>
<name>A0A2G8S9X4_9APHY</name>
<evidence type="ECO:0008006" key="3">
    <source>
        <dbReference type="Google" id="ProtNLM"/>
    </source>
</evidence>
<keyword evidence="2" id="KW-1185">Reference proteome</keyword>
<dbReference type="OrthoDB" id="544685at2759"/>
<evidence type="ECO:0000313" key="1">
    <source>
        <dbReference type="EMBL" id="PIL30569.1"/>
    </source>
</evidence>
<dbReference type="Proteomes" id="UP000230002">
    <property type="component" value="Unassembled WGS sequence"/>
</dbReference>
<protein>
    <recommendedName>
        <fullName evidence="3">Mediator complex subunit 1</fullName>
    </recommendedName>
</protein>
<dbReference type="STRING" id="1077348.A0A2G8S9X4"/>
<accession>A0A2G8S9X4</accession>